<dbReference type="CDD" id="cd06261">
    <property type="entry name" value="TM_PBP2"/>
    <property type="match status" value="1"/>
</dbReference>
<keyword evidence="3" id="KW-1003">Cell membrane</keyword>
<dbReference type="EMBL" id="RKHQ01000001">
    <property type="protein sequence ID" value="ROR96943.1"/>
    <property type="molecule type" value="Genomic_DNA"/>
</dbReference>
<evidence type="ECO:0000256" key="8">
    <source>
        <dbReference type="SAM" id="MobiDB-lite"/>
    </source>
</evidence>
<evidence type="ECO:0000256" key="1">
    <source>
        <dbReference type="ARBA" id="ARBA00004651"/>
    </source>
</evidence>
<dbReference type="Proteomes" id="UP000275356">
    <property type="component" value="Unassembled WGS sequence"/>
</dbReference>
<feature type="region of interest" description="Disordered" evidence="8">
    <location>
        <begin position="1"/>
        <end position="27"/>
    </location>
</feature>
<feature type="transmembrane region" description="Helical" evidence="7">
    <location>
        <begin position="285"/>
        <end position="306"/>
    </location>
</feature>
<feature type="transmembrane region" description="Helical" evidence="7">
    <location>
        <begin position="95"/>
        <end position="116"/>
    </location>
</feature>
<comment type="similarity">
    <text evidence="7">Belongs to the binding-protein-dependent transport system permease family.</text>
</comment>
<dbReference type="GO" id="GO:0005886">
    <property type="term" value="C:plasma membrane"/>
    <property type="evidence" value="ECO:0007669"/>
    <property type="project" value="UniProtKB-SubCell"/>
</dbReference>
<evidence type="ECO:0000256" key="7">
    <source>
        <dbReference type="RuleBase" id="RU363032"/>
    </source>
</evidence>
<evidence type="ECO:0000259" key="9">
    <source>
        <dbReference type="PROSITE" id="PS50928"/>
    </source>
</evidence>
<dbReference type="InterPro" id="IPR035906">
    <property type="entry name" value="MetI-like_sf"/>
</dbReference>
<dbReference type="RefSeq" id="WP_123739054.1">
    <property type="nucleotide sequence ID" value="NZ_RKHQ01000001.1"/>
</dbReference>
<dbReference type="GO" id="GO:0055085">
    <property type="term" value="P:transmembrane transport"/>
    <property type="evidence" value="ECO:0007669"/>
    <property type="project" value="InterPro"/>
</dbReference>
<keyword evidence="6 7" id="KW-0472">Membrane</keyword>
<feature type="transmembrane region" description="Helical" evidence="7">
    <location>
        <begin position="32"/>
        <end position="54"/>
    </location>
</feature>
<evidence type="ECO:0000256" key="4">
    <source>
        <dbReference type="ARBA" id="ARBA00022692"/>
    </source>
</evidence>
<dbReference type="InterPro" id="IPR000515">
    <property type="entry name" value="MetI-like"/>
</dbReference>
<feature type="transmembrane region" description="Helical" evidence="7">
    <location>
        <begin position="238"/>
        <end position="259"/>
    </location>
</feature>
<dbReference type="OrthoDB" id="4790574at2"/>
<feature type="domain" description="ABC transmembrane type-1" evidence="9">
    <location>
        <begin position="91"/>
        <end position="304"/>
    </location>
</feature>
<dbReference type="AlphaFoldDB" id="A0A3N2DB18"/>
<evidence type="ECO:0000256" key="2">
    <source>
        <dbReference type="ARBA" id="ARBA00022448"/>
    </source>
</evidence>
<evidence type="ECO:0000256" key="6">
    <source>
        <dbReference type="ARBA" id="ARBA00023136"/>
    </source>
</evidence>
<dbReference type="Pfam" id="PF00528">
    <property type="entry name" value="BPD_transp_1"/>
    <property type="match status" value="1"/>
</dbReference>
<accession>A0A3N2DB18</accession>
<dbReference type="SUPFAM" id="SSF161098">
    <property type="entry name" value="MetI-like"/>
    <property type="match status" value="1"/>
</dbReference>
<feature type="transmembrane region" description="Helical" evidence="7">
    <location>
        <begin position="128"/>
        <end position="150"/>
    </location>
</feature>
<dbReference type="PANTHER" id="PTHR30193">
    <property type="entry name" value="ABC TRANSPORTER PERMEASE PROTEIN"/>
    <property type="match status" value="1"/>
</dbReference>
<dbReference type="SUPFAM" id="SSF160964">
    <property type="entry name" value="MalF N-terminal region-like"/>
    <property type="match status" value="1"/>
</dbReference>
<evidence type="ECO:0000313" key="10">
    <source>
        <dbReference type="EMBL" id="ROR96943.1"/>
    </source>
</evidence>
<evidence type="ECO:0000256" key="3">
    <source>
        <dbReference type="ARBA" id="ARBA00022475"/>
    </source>
</evidence>
<feature type="transmembrane region" description="Helical" evidence="7">
    <location>
        <begin position="179"/>
        <end position="202"/>
    </location>
</feature>
<keyword evidence="4 7" id="KW-0812">Transmembrane</keyword>
<name>A0A3N2DB18_9MICO</name>
<dbReference type="PANTHER" id="PTHR30193:SF41">
    <property type="entry name" value="DIACETYLCHITOBIOSE UPTAKE SYSTEM PERMEASE PROTEIN NGCF"/>
    <property type="match status" value="1"/>
</dbReference>
<comment type="subcellular location">
    <subcellularLocation>
        <location evidence="1 7">Cell membrane</location>
        <topology evidence="1 7">Multi-pass membrane protein</topology>
    </subcellularLocation>
</comment>
<sequence>MTTTELNAAASGRALTARGRGGRRSASERGRLSGWLFLLPALVFYGLFVLWPLFATVQYSFFDWDGYTTATPVGLGNYVRVLTDPQLISSVGHSFFLMIFFTIIPVVLGLVIAALIQEIRLKGLATTARTLLFLPQIIPGAAAAIAWVWMLSSTGAVNQLLSGIGLGGLTRAWLGDFTWALPAVGLIGLWLNLGFCTILLMAGIGKIDLAIYEAAKLDGAGFFQTFRSVTLPGLRQEIGVCVTMTMIAALASFDVVYMSTRGGPGTSTMVPGVQIFQLAFTESRVGLASALAIVLTVLIVVVIVPLQRLFQEK</sequence>
<dbReference type="PROSITE" id="PS50928">
    <property type="entry name" value="ABC_TM1"/>
    <property type="match status" value="1"/>
</dbReference>
<gene>
    <name evidence="10" type="ORF">EDD28_1536</name>
</gene>
<evidence type="ECO:0000313" key="11">
    <source>
        <dbReference type="Proteomes" id="UP000275356"/>
    </source>
</evidence>
<keyword evidence="5 7" id="KW-1133">Transmembrane helix</keyword>
<dbReference type="Gene3D" id="1.10.3720.10">
    <property type="entry name" value="MetI-like"/>
    <property type="match status" value="1"/>
</dbReference>
<keyword evidence="11" id="KW-1185">Reference proteome</keyword>
<feature type="compositionally biased region" description="Low complexity" evidence="8">
    <location>
        <begin position="8"/>
        <end position="18"/>
    </location>
</feature>
<keyword evidence="2 7" id="KW-0813">Transport</keyword>
<comment type="caution">
    <text evidence="10">The sequence shown here is derived from an EMBL/GenBank/DDBJ whole genome shotgun (WGS) entry which is preliminary data.</text>
</comment>
<proteinExistence type="inferred from homology"/>
<protein>
    <submittedName>
        <fullName evidence="10">Raffinose/stachyose/melibiose transport system permease protein</fullName>
    </submittedName>
</protein>
<reference evidence="10 11" key="1">
    <citation type="submission" date="2018-11" db="EMBL/GenBank/DDBJ databases">
        <title>Sequencing the genomes of 1000 actinobacteria strains.</title>
        <authorList>
            <person name="Klenk H.-P."/>
        </authorList>
    </citation>
    <scope>NUCLEOTIDE SEQUENCE [LARGE SCALE GENOMIC DNA]</scope>
    <source>
        <strain evidence="10 11">DSM 13521</strain>
    </source>
</reference>
<organism evidence="10 11">
    <name type="scientific">Salana multivorans</name>
    <dbReference type="NCBI Taxonomy" id="120377"/>
    <lineage>
        <taxon>Bacteria</taxon>
        <taxon>Bacillati</taxon>
        <taxon>Actinomycetota</taxon>
        <taxon>Actinomycetes</taxon>
        <taxon>Micrococcales</taxon>
        <taxon>Beutenbergiaceae</taxon>
        <taxon>Salana</taxon>
    </lineage>
</organism>
<evidence type="ECO:0000256" key="5">
    <source>
        <dbReference type="ARBA" id="ARBA00022989"/>
    </source>
</evidence>
<dbReference type="InterPro" id="IPR051393">
    <property type="entry name" value="ABC_transporter_permease"/>
</dbReference>